<keyword evidence="2" id="KW-1185">Reference proteome</keyword>
<dbReference type="EMBL" id="JAFBMS010000102">
    <property type="protein sequence ID" value="KAG9336223.1"/>
    <property type="molecule type" value="Genomic_DNA"/>
</dbReference>
<gene>
    <name evidence="1" type="ORF">JZ751_002570</name>
</gene>
<sequence>MLKESDASETGNLFTPFLMEDSTEHNVNMRCREVQDRLPTRRSAAIFSPLLLGASSHFSQARSQKTKTAGHAPTHLFSFLHPHPQPNLFSASDRLTVI</sequence>
<evidence type="ECO:0000313" key="2">
    <source>
        <dbReference type="Proteomes" id="UP000824540"/>
    </source>
</evidence>
<dbReference type="Proteomes" id="UP000824540">
    <property type="component" value="Unassembled WGS sequence"/>
</dbReference>
<comment type="caution">
    <text evidence="1">The sequence shown here is derived from an EMBL/GenBank/DDBJ whole genome shotgun (WGS) entry which is preliminary data.</text>
</comment>
<name>A0A8T2N7D9_9TELE</name>
<reference evidence="1" key="1">
    <citation type="thesis" date="2021" institute="BYU ScholarsArchive" country="Provo, UT, USA">
        <title>Applications of and Algorithms for Genome Assembly and Genomic Analyses with an Emphasis on Marine Teleosts.</title>
        <authorList>
            <person name="Pickett B.D."/>
        </authorList>
    </citation>
    <scope>NUCLEOTIDE SEQUENCE</scope>
    <source>
        <strain evidence="1">HI-2016</strain>
    </source>
</reference>
<proteinExistence type="predicted"/>
<protein>
    <submittedName>
        <fullName evidence="1">Uncharacterized protein</fullName>
    </submittedName>
</protein>
<evidence type="ECO:0000313" key="1">
    <source>
        <dbReference type="EMBL" id="KAG9336223.1"/>
    </source>
</evidence>
<dbReference type="AlphaFoldDB" id="A0A8T2N7D9"/>
<accession>A0A8T2N7D9</accession>
<organism evidence="1 2">
    <name type="scientific">Albula glossodonta</name>
    <name type="common">roundjaw bonefish</name>
    <dbReference type="NCBI Taxonomy" id="121402"/>
    <lineage>
        <taxon>Eukaryota</taxon>
        <taxon>Metazoa</taxon>
        <taxon>Chordata</taxon>
        <taxon>Craniata</taxon>
        <taxon>Vertebrata</taxon>
        <taxon>Euteleostomi</taxon>
        <taxon>Actinopterygii</taxon>
        <taxon>Neopterygii</taxon>
        <taxon>Teleostei</taxon>
        <taxon>Albuliformes</taxon>
        <taxon>Albulidae</taxon>
        <taxon>Albula</taxon>
    </lineage>
</organism>